<accession>A0A5C6B0C4</accession>
<comment type="caution">
    <text evidence="2">The sequence shown here is derived from an EMBL/GenBank/DDBJ whole genome shotgun (WGS) entry which is preliminary data.</text>
</comment>
<dbReference type="GO" id="GO:0043565">
    <property type="term" value="F:sequence-specific DNA binding"/>
    <property type="evidence" value="ECO:0007669"/>
    <property type="project" value="InterPro"/>
</dbReference>
<name>A0A5C6B0C4_9BACT</name>
<protein>
    <submittedName>
        <fullName evidence="2">Transposase IS200 like protein</fullName>
    </submittedName>
</protein>
<evidence type="ECO:0000259" key="1">
    <source>
        <dbReference type="SMART" id="SM01321"/>
    </source>
</evidence>
<dbReference type="Pfam" id="PF01797">
    <property type="entry name" value="Y1_Tnp"/>
    <property type="match status" value="1"/>
</dbReference>
<reference evidence="2 3" key="1">
    <citation type="submission" date="2019-02" db="EMBL/GenBank/DDBJ databases">
        <title>Deep-cultivation of Planctomycetes and their phenomic and genomic characterization uncovers novel biology.</title>
        <authorList>
            <person name="Wiegand S."/>
            <person name="Jogler M."/>
            <person name="Boedeker C."/>
            <person name="Pinto D."/>
            <person name="Vollmers J."/>
            <person name="Rivas-Marin E."/>
            <person name="Kohn T."/>
            <person name="Peeters S.H."/>
            <person name="Heuer A."/>
            <person name="Rast P."/>
            <person name="Oberbeckmann S."/>
            <person name="Bunk B."/>
            <person name="Jeske O."/>
            <person name="Meyerdierks A."/>
            <person name="Storesund J.E."/>
            <person name="Kallscheuer N."/>
            <person name="Luecker S."/>
            <person name="Lage O.M."/>
            <person name="Pohl T."/>
            <person name="Merkel B.J."/>
            <person name="Hornburger P."/>
            <person name="Mueller R.-W."/>
            <person name="Bruemmer F."/>
            <person name="Labrenz M."/>
            <person name="Spormann A.M."/>
            <person name="Op Den Camp H."/>
            <person name="Overmann J."/>
            <person name="Amann R."/>
            <person name="Jetten M.S.M."/>
            <person name="Mascher T."/>
            <person name="Medema M.H."/>
            <person name="Devos D.P."/>
            <person name="Kaster A.-K."/>
            <person name="Ovreas L."/>
            <person name="Rohde M."/>
            <person name="Galperin M.Y."/>
            <person name="Jogler C."/>
        </authorList>
    </citation>
    <scope>NUCLEOTIDE SEQUENCE [LARGE SCALE GENOMIC DNA]</scope>
    <source>
        <strain evidence="2 3">Pla52n</strain>
    </source>
</reference>
<evidence type="ECO:0000313" key="2">
    <source>
        <dbReference type="EMBL" id="TWU04842.1"/>
    </source>
</evidence>
<dbReference type="AlphaFoldDB" id="A0A5C6B0C4"/>
<dbReference type="GO" id="GO:0006313">
    <property type="term" value="P:DNA transposition"/>
    <property type="evidence" value="ECO:0007669"/>
    <property type="project" value="InterPro"/>
</dbReference>
<dbReference type="OrthoDB" id="278793at2"/>
<proteinExistence type="predicted"/>
<dbReference type="SUPFAM" id="SSF143422">
    <property type="entry name" value="Transposase IS200-like"/>
    <property type="match status" value="1"/>
</dbReference>
<evidence type="ECO:0000313" key="3">
    <source>
        <dbReference type="Proteomes" id="UP000320176"/>
    </source>
</evidence>
<dbReference type="RefSeq" id="WP_146520187.1">
    <property type="nucleotide sequence ID" value="NZ_CP151726.1"/>
</dbReference>
<dbReference type="GO" id="GO:0004803">
    <property type="term" value="F:transposase activity"/>
    <property type="evidence" value="ECO:0007669"/>
    <property type="project" value="InterPro"/>
</dbReference>
<gene>
    <name evidence="2" type="ORF">Pla52n_28870</name>
</gene>
<dbReference type="Gene3D" id="3.30.70.1290">
    <property type="entry name" value="Transposase IS200-like"/>
    <property type="match status" value="1"/>
</dbReference>
<dbReference type="InterPro" id="IPR002686">
    <property type="entry name" value="Transposase_17"/>
</dbReference>
<sequence length="329" mass="38236">MPRLPRVQFPGAIYHVVARGDGRRRLFHDDGHYQRFTKGLVNEVDRSQWIVIAYCWMPNHIHLLMQTPLPNLSRGMQHWLSGYANWYAKRNRRTGHLFQGRYKSFLVEDEGYYWNLSRYIHLNPCVGDRPIVDKPHAYAYSSYPGYTSKSKRLDWVAYEDHHRYWCGLNGGQDPVSAYRRYVQAGLAKPESVAVERLREWVYGSEAFLKRALAMASGEDEGRNRRRRRRIEPVSIDEIILATASEFSVDADEYFGFRSGAAGRDIAAMLCRRWTSATLKELSMRFGLGHPDSASDLIKRGKRQLDSSRNIPQRVRRIEELLGLNPESRV</sequence>
<dbReference type="SMART" id="SM01321">
    <property type="entry name" value="Y1_Tnp"/>
    <property type="match status" value="1"/>
</dbReference>
<dbReference type="EMBL" id="SJPN01000003">
    <property type="protein sequence ID" value="TWU04842.1"/>
    <property type="molecule type" value="Genomic_DNA"/>
</dbReference>
<dbReference type="InterPro" id="IPR036515">
    <property type="entry name" value="Transposase_17_sf"/>
</dbReference>
<dbReference type="SUPFAM" id="SSF48295">
    <property type="entry name" value="TrpR-like"/>
    <property type="match status" value="1"/>
</dbReference>
<dbReference type="Proteomes" id="UP000320176">
    <property type="component" value="Unassembled WGS sequence"/>
</dbReference>
<dbReference type="Gene3D" id="1.10.1750.10">
    <property type="match status" value="1"/>
</dbReference>
<keyword evidence="3" id="KW-1185">Reference proteome</keyword>
<dbReference type="PANTHER" id="PTHR34322">
    <property type="entry name" value="TRANSPOSASE, Y1_TNP DOMAIN-CONTAINING"/>
    <property type="match status" value="1"/>
</dbReference>
<dbReference type="InterPro" id="IPR010921">
    <property type="entry name" value="Trp_repressor/repl_initiator"/>
</dbReference>
<dbReference type="PANTHER" id="PTHR34322:SF2">
    <property type="entry name" value="TRANSPOSASE IS200-LIKE DOMAIN-CONTAINING PROTEIN"/>
    <property type="match status" value="1"/>
</dbReference>
<feature type="domain" description="Transposase IS200-like" evidence="1">
    <location>
        <begin position="9"/>
        <end position="123"/>
    </location>
</feature>
<organism evidence="2 3">
    <name type="scientific">Stieleria varia</name>
    <dbReference type="NCBI Taxonomy" id="2528005"/>
    <lineage>
        <taxon>Bacteria</taxon>
        <taxon>Pseudomonadati</taxon>
        <taxon>Planctomycetota</taxon>
        <taxon>Planctomycetia</taxon>
        <taxon>Pirellulales</taxon>
        <taxon>Pirellulaceae</taxon>
        <taxon>Stieleria</taxon>
    </lineage>
</organism>